<dbReference type="EMBL" id="DUGC01000044">
    <property type="protein sequence ID" value="HIH09513.1"/>
    <property type="molecule type" value="Genomic_DNA"/>
</dbReference>
<dbReference type="SMART" id="SM01397">
    <property type="entry name" value="Ribosomal_S3Ae"/>
    <property type="match status" value="1"/>
</dbReference>
<protein>
    <recommendedName>
        <fullName evidence="3">Small ribosomal subunit protein eS1</fullName>
    </recommendedName>
</protein>
<dbReference type="GO" id="GO:0003735">
    <property type="term" value="F:structural constituent of ribosome"/>
    <property type="evidence" value="ECO:0007669"/>
    <property type="project" value="InterPro"/>
</dbReference>
<sequence>MAQIVEEKKEKSQVKEKAAQPKTRKKTADKWKKKAWYTIVAPEEFERREIGETVAEKPEMLIGRVIAINGRDLANQPKKQHIKIRFKVNSISGNKAQTDAIGHFIKDDFIRRLVRRRSSKVMSVRNYALKDGKSVKIKTVVVSERKASGKQRASLKKKTEEMMQRIISEMDSRKVVDELVFGTVPNKLYPELKKVVPIKRIEMANSLLI</sequence>
<evidence type="ECO:0000256" key="4">
    <source>
        <dbReference type="SAM" id="MobiDB-lite"/>
    </source>
</evidence>
<keyword evidence="2 3" id="KW-0687">Ribonucleoprotein</keyword>
<feature type="compositionally biased region" description="Basic and acidic residues" evidence="4">
    <location>
        <begin position="1"/>
        <end position="19"/>
    </location>
</feature>
<accession>A0A7J4IVG1</accession>
<comment type="similarity">
    <text evidence="3">Belongs to the eukaryotic ribosomal protein eS1 family.</text>
</comment>
<evidence type="ECO:0000256" key="3">
    <source>
        <dbReference type="HAMAP-Rule" id="MF_00359"/>
    </source>
</evidence>
<reference evidence="6" key="1">
    <citation type="journal article" date="2020" name="bioRxiv">
        <title>A rank-normalized archaeal taxonomy based on genome phylogeny resolves widespread incomplete and uneven classifications.</title>
        <authorList>
            <person name="Rinke C."/>
            <person name="Chuvochina M."/>
            <person name="Mussig A.J."/>
            <person name="Chaumeil P.-A."/>
            <person name="Waite D.W."/>
            <person name="Whitman W.B."/>
            <person name="Parks D.H."/>
            <person name="Hugenholtz P."/>
        </authorList>
    </citation>
    <scope>NUCLEOTIDE SEQUENCE [LARGE SCALE GENOMIC DNA]</scope>
</reference>
<dbReference type="InterPro" id="IPR001593">
    <property type="entry name" value="Ribosomal_eS1"/>
</dbReference>
<evidence type="ECO:0000313" key="5">
    <source>
        <dbReference type="EMBL" id="HIH09513.1"/>
    </source>
</evidence>
<dbReference type="AlphaFoldDB" id="A0A7J4IVG1"/>
<evidence type="ECO:0000256" key="1">
    <source>
        <dbReference type="ARBA" id="ARBA00022980"/>
    </source>
</evidence>
<name>A0A7J4IVG1_9ARCH</name>
<dbReference type="Proteomes" id="UP000565078">
    <property type="component" value="Unassembled WGS sequence"/>
</dbReference>
<evidence type="ECO:0000256" key="2">
    <source>
        <dbReference type="ARBA" id="ARBA00023274"/>
    </source>
</evidence>
<gene>
    <name evidence="3" type="primary">rps3ae</name>
    <name evidence="5" type="ORF">HA254_02475</name>
</gene>
<dbReference type="InterPro" id="IPR030838">
    <property type="entry name" value="Ribosomal_eS1_arc"/>
</dbReference>
<dbReference type="Pfam" id="PF01015">
    <property type="entry name" value="Ribosomal_S3Ae"/>
    <property type="match status" value="1"/>
</dbReference>
<dbReference type="GO" id="GO:0006412">
    <property type="term" value="P:translation"/>
    <property type="evidence" value="ECO:0007669"/>
    <property type="project" value="UniProtKB-UniRule"/>
</dbReference>
<keyword evidence="1 3" id="KW-0689">Ribosomal protein</keyword>
<evidence type="ECO:0000313" key="6">
    <source>
        <dbReference type="Proteomes" id="UP000565078"/>
    </source>
</evidence>
<organism evidence="5 6">
    <name type="scientific">Candidatus Iainarchaeum sp</name>
    <dbReference type="NCBI Taxonomy" id="3101447"/>
    <lineage>
        <taxon>Archaea</taxon>
        <taxon>Candidatus Iainarchaeota</taxon>
        <taxon>Candidatus Iainarchaeia</taxon>
        <taxon>Candidatus Iainarchaeales</taxon>
        <taxon>Candidatus Iainarchaeaceae</taxon>
        <taxon>Candidatus Iainarchaeum</taxon>
    </lineage>
</organism>
<dbReference type="GO" id="GO:0005840">
    <property type="term" value="C:ribosome"/>
    <property type="evidence" value="ECO:0007669"/>
    <property type="project" value="UniProtKB-KW"/>
</dbReference>
<dbReference type="GO" id="GO:1990904">
    <property type="term" value="C:ribonucleoprotein complex"/>
    <property type="evidence" value="ECO:0007669"/>
    <property type="project" value="UniProtKB-KW"/>
</dbReference>
<dbReference type="HAMAP" id="MF_00359">
    <property type="entry name" value="Ribosomal_eS1"/>
    <property type="match status" value="1"/>
</dbReference>
<comment type="caution">
    <text evidence="5">The sequence shown here is derived from an EMBL/GenBank/DDBJ whole genome shotgun (WGS) entry which is preliminary data.</text>
</comment>
<proteinExistence type="inferred from homology"/>
<feature type="region of interest" description="Disordered" evidence="4">
    <location>
        <begin position="1"/>
        <end position="27"/>
    </location>
</feature>